<dbReference type="PANTHER" id="PTHR32096:SF18">
    <property type="entry name" value="DISEASE RESISTANCE PROTEIN RRS1B-RELATED"/>
    <property type="match status" value="1"/>
</dbReference>
<keyword evidence="5" id="KW-0539">Nucleus</keyword>
<gene>
    <name evidence="8" type="ORF">EJB05_47764</name>
</gene>
<feature type="non-terminal residue" evidence="8">
    <location>
        <position position="1"/>
    </location>
</feature>
<dbReference type="Pfam" id="PF03106">
    <property type="entry name" value="WRKY"/>
    <property type="match status" value="1"/>
</dbReference>
<dbReference type="OrthoDB" id="726408at2759"/>
<dbReference type="Proteomes" id="UP000324897">
    <property type="component" value="Unassembled WGS sequence"/>
</dbReference>
<dbReference type="PANTHER" id="PTHR32096">
    <property type="entry name" value="WRKY TRANSCRIPTION FACTOR 30-RELATED-RELATED"/>
    <property type="match status" value="1"/>
</dbReference>
<feature type="compositionally biased region" description="Basic residues" evidence="6">
    <location>
        <begin position="49"/>
        <end position="61"/>
    </location>
</feature>
<dbReference type="InterPro" id="IPR003657">
    <property type="entry name" value="WRKY_dom"/>
</dbReference>
<evidence type="ECO:0000256" key="4">
    <source>
        <dbReference type="ARBA" id="ARBA00023163"/>
    </source>
</evidence>
<comment type="caution">
    <text evidence="8">The sequence shown here is derived from an EMBL/GenBank/DDBJ whole genome shotgun (WGS) entry which is preliminary data.</text>
</comment>
<accession>A0A5J9T034</accession>
<dbReference type="SUPFAM" id="SSF118290">
    <property type="entry name" value="WRKY DNA-binding domain"/>
    <property type="match status" value="1"/>
</dbReference>
<protein>
    <recommendedName>
        <fullName evidence="7">WRKY domain-containing protein</fullName>
    </recommendedName>
</protein>
<sequence length="140" mass="15294">MDASLLREDLGAAVAEQQGSSPAIRVAEGAGLEHVPAVPAEPAAAADVRHRRRKLRTKRSIKVPATGNKLADIPTDEYSWRKYGQKPIKGSPYPRCSSVKGCPARKQVERCVDDPAMLIVTYDFEHNHTPLAPQSVQTKI</sequence>
<dbReference type="AlphaFoldDB" id="A0A5J9T034"/>
<feature type="domain" description="WRKY" evidence="7">
    <location>
        <begin position="69"/>
        <end position="128"/>
    </location>
</feature>
<dbReference type="InterPro" id="IPR018872">
    <property type="entry name" value="Zn-cluster-dom"/>
</dbReference>
<evidence type="ECO:0000256" key="5">
    <source>
        <dbReference type="ARBA" id="ARBA00023242"/>
    </source>
</evidence>
<dbReference type="PROSITE" id="PS50811">
    <property type="entry name" value="WRKY"/>
    <property type="match status" value="1"/>
</dbReference>
<reference evidence="8 9" key="1">
    <citation type="journal article" date="2019" name="Sci. Rep.">
        <title>A high-quality genome of Eragrostis curvula grass provides insights into Poaceae evolution and supports new strategies to enhance forage quality.</title>
        <authorList>
            <person name="Carballo J."/>
            <person name="Santos B.A.C.M."/>
            <person name="Zappacosta D."/>
            <person name="Garbus I."/>
            <person name="Selva J.P."/>
            <person name="Gallo C.A."/>
            <person name="Diaz A."/>
            <person name="Albertini E."/>
            <person name="Caccamo M."/>
            <person name="Echenique V."/>
        </authorList>
    </citation>
    <scope>NUCLEOTIDE SEQUENCE [LARGE SCALE GENOMIC DNA]</scope>
    <source>
        <strain evidence="9">cv. Victoria</strain>
        <tissue evidence="8">Leaf</tissue>
    </source>
</reference>
<keyword evidence="2" id="KW-0805">Transcription regulation</keyword>
<keyword evidence="9" id="KW-1185">Reference proteome</keyword>
<evidence type="ECO:0000256" key="2">
    <source>
        <dbReference type="ARBA" id="ARBA00023015"/>
    </source>
</evidence>
<keyword evidence="4" id="KW-0804">Transcription</keyword>
<evidence type="ECO:0000313" key="9">
    <source>
        <dbReference type="Proteomes" id="UP000324897"/>
    </source>
</evidence>
<dbReference type="GO" id="GO:0000976">
    <property type="term" value="F:transcription cis-regulatory region binding"/>
    <property type="evidence" value="ECO:0007669"/>
    <property type="project" value="TreeGrafter"/>
</dbReference>
<dbReference type="Pfam" id="PF10533">
    <property type="entry name" value="Plant_zn_clust"/>
    <property type="match status" value="1"/>
</dbReference>
<dbReference type="InterPro" id="IPR044810">
    <property type="entry name" value="WRKY_plant"/>
</dbReference>
<dbReference type="EMBL" id="RWGY01000051">
    <property type="protein sequence ID" value="TVU04638.1"/>
    <property type="molecule type" value="Genomic_DNA"/>
</dbReference>
<proteinExistence type="predicted"/>
<evidence type="ECO:0000313" key="8">
    <source>
        <dbReference type="EMBL" id="TVU04638.1"/>
    </source>
</evidence>
<comment type="subcellular location">
    <subcellularLocation>
        <location evidence="1">Nucleus</location>
    </subcellularLocation>
</comment>
<evidence type="ECO:0000256" key="6">
    <source>
        <dbReference type="SAM" id="MobiDB-lite"/>
    </source>
</evidence>
<dbReference type="Gene3D" id="2.20.25.80">
    <property type="entry name" value="WRKY domain"/>
    <property type="match status" value="1"/>
</dbReference>
<evidence type="ECO:0000256" key="1">
    <source>
        <dbReference type="ARBA" id="ARBA00004123"/>
    </source>
</evidence>
<dbReference type="Gramene" id="TVU04638">
    <property type="protein sequence ID" value="TVU04638"/>
    <property type="gene ID" value="EJB05_47764"/>
</dbReference>
<dbReference type="GO" id="GO:0005634">
    <property type="term" value="C:nucleus"/>
    <property type="evidence" value="ECO:0007669"/>
    <property type="project" value="UniProtKB-SubCell"/>
</dbReference>
<name>A0A5J9T034_9POAL</name>
<evidence type="ECO:0000259" key="7">
    <source>
        <dbReference type="PROSITE" id="PS50811"/>
    </source>
</evidence>
<organism evidence="8 9">
    <name type="scientific">Eragrostis curvula</name>
    <name type="common">weeping love grass</name>
    <dbReference type="NCBI Taxonomy" id="38414"/>
    <lineage>
        <taxon>Eukaryota</taxon>
        <taxon>Viridiplantae</taxon>
        <taxon>Streptophyta</taxon>
        <taxon>Embryophyta</taxon>
        <taxon>Tracheophyta</taxon>
        <taxon>Spermatophyta</taxon>
        <taxon>Magnoliopsida</taxon>
        <taxon>Liliopsida</taxon>
        <taxon>Poales</taxon>
        <taxon>Poaceae</taxon>
        <taxon>PACMAD clade</taxon>
        <taxon>Chloridoideae</taxon>
        <taxon>Eragrostideae</taxon>
        <taxon>Eragrostidinae</taxon>
        <taxon>Eragrostis</taxon>
    </lineage>
</organism>
<feature type="region of interest" description="Disordered" evidence="6">
    <location>
        <begin position="42"/>
        <end position="68"/>
    </location>
</feature>
<dbReference type="GO" id="GO:0003700">
    <property type="term" value="F:DNA-binding transcription factor activity"/>
    <property type="evidence" value="ECO:0007669"/>
    <property type="project" value="InterPro"/>
</dbReference>
<evidence type="ECO:0000256" key="3">
    <source>
        <dbReference type="ARBA" id="ARBA00023125"/>
    </source>
</evidence>
<dbReference type="FunFam" id="2.20.25.80:FF:000004">
    <property type="entry name" value="WRKY transcription factor 65"/>
    <property type="match status" value="1"/>
</dbReference>
<keyword evidence="3" id="KW-0238">DNA-binding</keyword>
<dbReference type="InterPro" id="IPR036576">
    <property type="entry name" value="WRKY_dom_sf"/>
</dbReference>
<dbReference type="SMART" id="SM00774">
    <property type="entry name" value="WRKY"/>
    <property type="match status" value="1"/>
</dbReference>